<proteinExistence type="predicted"/>
<accession>A0A9P0ECF8</accession>
<name>A0A9P0ECF8_9HYPO</name>
<sequence>MGLGGGWLYRIANNPHGEQASKVENMKNNLEKKFNGPEIRAGATKRDLSVHLGLDVGFEEETDSIEAEIPHPHNFIPRYTAWYASAPTKIPKRCRCCNEHVGDSAGCTTMVHHVYKVNDPKTLASILNYVETPDDQDIAIIQGSPEDFDDILCPLASQSALGLSRI</sequence>
<dbReference type="AlphaFoldDB" id="A0A9P0ECF8"/>
<dbReference type="OrthoDB" id="3996471at2759"/>
<protein>
    <submittedName>
        <fullName evidence="1">Uncharacterized protein</fullName>
    </submittedName>
</protein>
<comment type="caution">
    <text evidence="1">The sequence shown here is derived from an EMBL/GenBank/DDBJ whole genome shotgun (WGS) entry which is preliminary data.</text>
</comment>
<dbReference type="EMBL" id="CABFOC020000014">
    <property type="protein sequence ID" value="CAH0046224.1"/>
    <property type="molecule type" value="Genomic_DNA"/>
</dbReference>
<keyword evidence="2" id="KW-1185">Reference proteome</keyword>
<organism evidence="1 2">
    <name type="scientific">Clonostachys solani</name>
    <dbReference type="NCBI Taxonomy" id="160281"/>
    <lineage>
        <taxon>Eukaryota</taxon>
        <taxon>Fungi</taxon>
        <taxon>Dikarya</taxon>
        <taxon>Ascomycota</taxon>
        <taxon>Pezizomycotina</taxon>
        <taxon>Sordariomycetes</taxon>
        <taxon>Hypocreomycetidae</taxon>
        <taxon>Hypocreales</taxon>
        <taxon>Bionectriaceae</taxon>
        <taxon>Clonostachys</taxon>
    </lineage>
</organism>
<dbReference type="Proteomes" id="UP000775872">
    <property type="component" value="Unassembled WGS sequence"/>
</dbReference>
<evidence type="ECO:0000313" key="2">
    <source>
        <dbReference type="Proteomes" id="UP000775872"/>
    </source>
</evidence>
<reference evidence="1" key="1">
    <citation type="submission" date="2021-10" db="EMBL/GenBank/DDBJ databases">
        <authorList>
            <person name="Piombo E."/>
        </authorList>
    </citation>
    <scope>NUCLEOTIDE SEQUENCE</scope>
</reference>
<evidence type="ECO:0000313" key="1">
    <source>
        <dbReference type="EMBL" id="CAH0046224.1"/>
    </source>
</evidence>
<gene>
    <name evidence="1" type="ORF">CSOL1703_00011953</name>
</gene>